<protein>
    <recommendedName>
        <fullName evidence="4">DoxX-like family protein</fullName>
    </recommendedName>
</protein>
<keyword evidence="1" id="KW-1133">Transmembrane helix</keyword>
<dbReference type="Proteomes" id="UP000616201">
    <property type="component" value="Unassembled WGS sequence"/>
</dbReference>
<dbReference type="Pfam" id="PF13781">
    <property type="entry name" value="DoxX_3"/>
    <property type="match status" value="1"/>
</dbReference>
<keyword evidence="1" id="KW-0472">Membrane</keyword>
<feature type="transmembrane region" description="Helical" evidence="1">
    <location>
        <begin position="12"/>
        <end position="29"/>
    </location>
</feature>
<keyword evidence="3" id="KW-1185">Reference proteome</keyword>
<reference evidence="2" key="1">
    <citation type="submission" date="2018-02" db="EMBL/GenBank/DDBJ databases">
        <authorList>
            <person name="Vasarhelyi B.M."/>
            <person name="Deshmukh S."/>
            <person name="Balint B."/>
            <person name="Kukolya J."/>
        </authorList>
    </citation>
    <scope>NUCLEOTIDE SEQUENCE</scope>
    <source>
        <strain evidence="2">KB22</strain>
    </source>
</reference>
<sequence length="131" mass="15267">MKNSTLHKSLTYLIAIVWFVNGFFCKVLNLVPRHQEIVARILSEQHARMLTVLIGLSEVIMMIWILSRYKSRLNAWVQIIIIASMNLLETVLAPDLLLWGHWNIVFAGIFCMIIYYNQFILNPSNHQTPNK</sequence>
<dbReference type="InterPro" id="IPR025695">
    <property type="entry name" value="DoxX-like"/>
</dbReference>
<evidence type="ECO:0008006" key="4">
    <source>
        <dbReference type="Google" id="ProtNLM"/>
    </source>
</evidence>
<dbReference type="RefSeq" id="WP_196933984.1">
    <property type="nucleotide sequence ID" value="NZ_MU158697.1"/>
</dbReference>
<comment type="caution">
    <text evidence="2">The sequence shown here is derived from an EMBL/GenBank/DDBJ whole genome shotgun (WGS) entry which is preliminary data.</text>
</comment>
<evidence type="ECO:0000313" key="2">
    <source>
        <dbReference type="EMBL" id="MBE8713835.1"/>
    </source>
</evidence>
<proteinExistence type="predicted"/>
<organism evidence="2 3">
    <name type="scientific">Sphingobacterium hungaricum</name>
    <dbReference type="NCBI Taxonomy" id="2082723"/>
    <lineage>
        <taxon>Bacteria</taxon>
        <taxon>Pseudomonadati</taxon>
        <taxon>Bacteroidota</taxon>
        <taxon>Sphingobacteriia</taxon>
        <taxon>Sphingobacteriales</taxon>
        <taxon>Sphingobacteriaceae</taxon>
        <taxon>Sphingobacterium</taxon>
    </lineage>
</organism>
<keyword evidence="1" id="KW-0812">Transmembrane</keyword>
<evidence type="ECO:0000313" key="3">
    <source>
        <dbReference type="Proteomes" id="UP000616201"/>
    </source>
</evidence>
<dbReference type="AlphaFoldDB" id="A0A928YR79"/>
<name>A0A928YR79_9SPHI</name>
<evidence type="ECO:0000256" key="1">
    <source>
        <dbReference type="SAM" id="Phobius"/>
    </source>
</evidence>
<gene>
    <name evidence="2" type="ORF">C4F49_09095</name>
</gene>
<accession>A0A928YR79</accession>
<feature type="transmembrane region" description="Helical" evidence="1">
    <location>
        <begin position="73"/>
        <end position="93"/>
    </location>
</feature>
<dbReference type="EMBL" id="PRDK01000005">
    <property type="protein sequence ID" value="MBE8713835.1"/>
    <property type="molecule type" value="Genomic_DNA"/>
</dbReference>
<feature type="transmembrane region" description="Helical" evidence="1">
    <location>
        <begin position="99"/>
        <end position="116"/>
    </location>
</feature>
<feature type="transmembrane region" description="Helical" evidence="1">
    <location>
        <begin position="49"/>
        <end position="66"/>
    </location>
</feature>